<comment type="catalytic activity">
    <reaction evidence="7">
        <text>(6R)-5,10-methylene-5,6,7,8-tetrahydrofolate + 3-methyl-2-oxobutanoate + H2O = 2-dehydropantoate + (6S)-5,6,7,8-tetrahydrofolate</text>
        <dbReference type="Rhea" id="RHEA:11824"/>
        <dbReference type="ChEBI" id="CHEBI:11561"/>
        <dbReference type="ChEBI" id="CHEBI:11851"/>
        <dbReference type="ChEBI" id="CHEBI:15377"/>
        <dbReference type="ChEBI" id="CHEBI:15636"/>
        <dbReference type="ChEBI" id="CHEBI:57453"/>
        <dbReference type="EC" id="2.1.2.11"/>
    </reaction>
</comment>
<dbReference type="EC" id="2.1.2.11" evidence="7"/>
<evidence type="ECO:0000256" key="10">
    <source>
        <dbReference type="PIRSR" id="PIRSR000388-3"/>
    </source>
</evidence>
<dbReference type="GO" id="GO:0005737">
    <property type="term" value="C:cytoplasm"/>
    <property type="evidence" value="ECO:0007669"/>
    <property type="project" value="UniProtKB-SubCell"/>
</dbReference>
<feature type="binding site" evidence="7 9">
    <location>
        <position position="159"/>
    </location>
    <ligand>
        <name>3-methyl-2-oxobutanoate</name>
        <dbReference type="ChEBI" id="CHEBI:11851"/>
    </ligand>
</feature>
<dbReference type="EMBL" id="CP001154">
    <property type="protein sequence ID" value="ACO74388.1"/>
    <property type="molecule type" value="Genomic_DNA"/>
</dbReference>
<dbReference type="NCBIfam" id="TIGR00222">
    <property type="entry name" value="panB"/>
    <property type="match status" value="1"/>
</dbReference>
<dbReference type="InterPro" id="IPR015813">
    <property type="entry name" value="Pyrv/PenolPyrv_kinase-like_dom"/>
</dbReference>
<evidence type="ECO:0000256" key="9">
    <source>
        <dbReference type="PIRSR" id="PIRSR000388-2"/>
    </source>
</evidence>
<dbReference type="GO" id="GO:0015940">
    <property type="term" value="P:pantothenate biosynthetic process"/>
    <property type="evidence" value="ECO:0007669"/>
    <property type="project" value="UniProtKB-UniRule"/>
</dbReference>
<keyword evidence="7 10" id="KW-0460">Magnesium</keyword>
<dbReference type="Pfam" id="PF02548">
    <property type="entry name" value="Pantoate_transf"/>
    <property type="match status" value="1"/>
</dbReference>
<evidence type="ECO:0000256" key="3">
    <source>
        <dbReference type="ARBA" id="ARBA00011424"/>
    </source>
</evidence>
<dbReference type="GO" id="GO:0003864">
    <property type="term" value="F:3-methyl-2-oxobutanoate hydroxymethyltransferase activity"/>
    <property type="evidence" value="ECO:0007669"/>
    <property type="project" value="UniProtKB-UniRule"/>
</dbReference>
<keyword evidence="5 7" id="KW-0808">Transferase</keyword>
<evidence type="ECO:0000256" key="6">
    <source>
        <dbReference type="ARBA" id="ARBA00056497"/>
    </source>
</evidence>
<dbReference type="UniPathway" id="UPA00028">
    <property type="reaction ID" value="UER00003"/>
</dbReference>
<dbReference type="Gene3D" id="3.20.20.60">
    <property type="entry name" value="Phosphoenolpyruvate-binding domains"/>
    <property type="match status" value="1"/>
</dbReference>
<evidence type="ECO:0000256" key="4">
    <source>
        <dbReference type="ARBA" id="ARBA00022655"/>
    </source>
</evidence>
<keyword evidence="12" id="KW-1185">Reference proteome</keyword>
<feature type="binding site" evidence="7 9">
    <location>
        <begin position="91"/>
        <end position="92"/>
    </location>
    <ligand>
        <name>3-methyl-2-oxobutanoate</name>
        <dbReference type="ChEBI" id="CHEBI:11851"/>
    </ligand>
</feature>
<evidence type="ECO:0000256" key="1">
    <source>
        <dbReference type="ARBA" id="ARBA00005033"/>
    </source>
</evidence>
<dbReference type="AlphaFoldDB" id="C1D7E8"/>
<feature type="active site" description="Proton acceptor" evidence="7 8">
    <location>
        <position position="228"/>
    </location>
</feature>
<comment type="similarity">
    <text evidence="2 7">Belongs to the PanB family.</text>
</comment>
<feature type="binding site" evidence="7 10">
    <location>
        <position position="130"/>
    </location>
    <ligand>
        <name>Mg(2+)</name>
        <dbReference type="ChEBI" id="CHEBI:18420"/>
    </ligand>
</feature>
<comment type="function">
    <text evidence="6 7">Catalyzes the reversible reaction in which hydroxymethyl group from 5,10-methylenetetrahydrofolate is transferred onto alpha-ketoisovalerate to form ketopantoate.</text>
</comment>
<keyword evidence="7 10" id="KW-0479">Metal-binding</keyword>
<reference evidence="11 12" key="1">
    <citation type="journal article" date="2009" name="PLoS Genet.">
        <title>The complete genome and proteome of Laribacter hongkongensis reveal potential mechanisms for adaptations to different temperatures and habitats.</title>
        <authorList>
            <person name="Woo P.C."/>
            <person name="Lau S.K."/>
            <person name="Tse H."/>
            <person name="Teng J.L."/>
            <person name="Curreem S.O."/>
            <person name="Tsang A.K."/>
            <person name="Fan R.Y."/>
            <person name="Wong G.K."/>
            <person name="Huang Y."/>
            <person name="Loman N.J."/>
            <person name="Snyder L.A."/>
            <person name="Cai J.J."/>
            <person name="Huang J.D."/>
            <person name="Mak W."/>
            <person name="Pallen M.J."/>
            <person name="Lok S."/>
            <person name="Yuen K.Y."/>
        </authorList>
    </citation>
    <scope>NUCLEOTIDE SEQUENCE [LARGE SCALE GENOMIC DNA]</scope>
    <source>
        <strain evidence="11 12">HLHK9</strain>
    </source>
</reference>
<feature type="binding site" evidence="7 10">
    <location>
        <position position="161"/>
    </location>
    <ligand>
        <name>Mg(2+)</name>
        <dbReference type="ChEBI" id="CHEBI:18420"/>
    </ligand>
</feature>
<keyword evidence="4 7" id="KW-0566">Pantothenate biosynthesis</keyword>
<dbReference type="PIRSF" id="PIRSF000388">
    <property type="entry name" value="Pantoate_hydroxy_MeTrfase"/>
    <property type="match status" value="1"/>
</dbReference>
<dbReference type="NCBIfam" id="NF001452">
    <property type="entry name" value="PRK00311.1"/>
    <property type="match status" value="1"/>
</dbReference>
<feature type="binding site" evidence="7 10">
    <location>
        <position position="91"/>
    </location>
    <ligand>
        <name>Mg(2+)</name>
        <dbReference type="ChEBI" id="CHEBI:18420"/>
    </ligand>
</feature>
<dbReference type="PANTHER" id="PTHR20881:SF0">
    <property type="entry name" value="3-METHYL-2-OXOBUTANOATE HYDROXYMETHYLTRANSFERASE"/>
    <property type="match status" value="1"/>
</dbReference>
<dbReference type="SUPFAM" id="SSF51621">
    <property type="entry name" value="Phosphoenolpyruvate/pyruvate domain"/>
    <property type="match status" value="1"/>
</dbReference>
<dbReference type="InterPro" id="IPR040442">
    <property type="entry name" value="Pyrv_kinase-like_dom_sf"/>
</dbReference>
<dbReference type="CDD" id="cd06557">
    <property type="entry name" value="KPHMT-like"/>
    <property type="match status" value="1"/>
</dbReference>
<dbReference type="FunFam" id="3.20.20.60:FF:000003">
    <property type="entry name" value="3-methyl-2-oxobutanoate hydroxymethyltransferase"/>
    <property type="match status" value="1"/>
</dbReference>
<sequence>MNPIYPSIVPRAERCTLEGNLPSQAVASAAAAPTRRDVPPASGNLPAMKVTVSTLARLKADGQKITMLTCYDASFASLLDACGVEILLIGDSLGMVVQGHDSTLPVSMDDMLYHTRCVSRGARNAMVLADMPFASYQESPQQAFRNAALLMQAGAHMVKLEGGANMLETVRFLTERAIPVCAHIGLTPQFVNVFGGYRVQGKTADDAERLLNEARQFEEAGASLVLMECIPADLGGAITRNLNIPTIGIGAGADVDGQVLVLHDMLDAFPGKKARFVKNFMAEAGSIPAAVTAYVQAVKSGSFPSREHMF</sequence>
<keyword evidence="7" id="KW-0963">Cytoplasm</keyword>
<dbReference type="Proteomes" id="UP000002010">
    <property type="component" value="Chromosome"/>
</dbReference>
<comment type="subunit">
    <text evidence="3 7">Homodecamer; pentamer of dimers.</text>
</comment>
<evidence type="ECO:0000256" key="5">
    <source>
        <dbReference type="ARBA" id="ARBA00022679"/>
    </source>
</evidence>
<evidence type="ECO:0000256" key="2">
    <source>
        <dbReference type="ARBA" id="ARBA00008676"/>
    </source>
</evidence>
<gene>
    <name evidence="7 11" type="primary">panB</name>
    <name evidence="11" type="ordered locus">LHK_01398</name>
</gene>
<comment type="cofactor">
    <cofactor evidence="7 10">
        <name>Mg(2+)</name>
        <dbReference type="ChEBI" id="CHEBI:18420"/>
    </cofactor>
    <text evidence="7 10">Binds 1 Mg(2+) ion per subunit.</text>
</comment>
<dbReference type="KEGG" id="lhk:LHK_01398"/>
<dbReference type="eggNOG" id="COG0413">
    <property type="taxonomic scope" value="Bacteria"/>
</dbReference>
<dbReference type="HOGENOM" id="CLU_036645_1_0_4"/>
<protein>
    <recommendedName>
        <fullName evidence="7">3-methyl-2-oxobutanoate hydroxymethyltransferase</fullName>
        <ecNumber evidence="7">2.1.2.11</ecNumber>
    </recommendedName>
    <alternativeName>
        <fullName evidence="7">Ketopantoate hydroxymethyltransferase</fullName>
        <shortName evidence="7">KPHMT</shortName>
    </alternativeName>
</protein>
<organism evidence="11 12">
    <name type="scientific">Laribacter hongkongensis (strain HLHK9)</name>
    <dbReference type="NCBI Taxonomy" id="557598"/>
    <lineage>
        <taxon>Bacteria</taxon>
        <taxon>Pseudomonadati</taxon>
        <taxon>Pseudomonadota</taxon>
        <taxon>Betaproteobacteria</taxon>
        <taxon>Neisseriales</taxon>
        <taxon>Aquaspirillaceae</taxon>
        <taxon>Laribacter</taxon>
    </lineage>
</organism>
<proteinExistence type="inferred from homology"/>
<dbReference type="GO" id="GO:0000287">
    <property type="term" value="F:magnesium ion binding"/>
    <property type="evidence" value="ECO:0007669"/>
    <property type="project" value="TreeGrafter"/>
</dbReference>
<feature type="binding site" evidence="7 9">
    <location>
        <position position="130"/>
    </location>
    <ligand>
        <name>3-methyl-2-oxobutanoate</name>
        <dbReference type="ChEBI" id="CHEBI:11851"/>
    </ligand>
</feature>
<name>C1D7E8_LARHH</name>
<dbReference type="STRING" id="557598.LHK_01398"/>
<dbReference type="PANTHER" id="PTHR20881">
    <property type="entry name" value="3-METHYL-2-OXOBUTANOATE HYDROXYMETHYLTRANSFERASE"/>
    <property type="match status" value="1"/>
</dbReference>
<dbReference type="HAMAP" id="MF_00156">
    <property type="entry name" value="PanB"/>
    <property type="match status" value="1"/>
</dbReference>
<evidence type="ECO:0000256" key="8">
    <source>
        <dbReference type="PIRSR" id="PIRSR000388-1"/>
    </source>
</evidence>
<dbReference type="InterPro" id="IPR003700">
    <property type="entry name" value="Pantoate_hydroxy_MeTrfase"/>
</dbReference>
<comment type="pathway">
    <text evidence="1 7">Cofactor biosynthesis; (R)-pantothenate biosynthesis; (R)-pantoate from 3-methyl-2-oxobutanoate: step 1/2.</text>
</comment>
<evidence type="ECO:0000313" key="11">
    <source>
        <dbReference type="EMBL" id="ACO74388.1"/>
    </source>
</evidence>
<comment type="subcellular location">
    <subcellularLocation>
        <location evidence="7">Cytoplasm</location>
    </subcellularLocation>
</comment>
<evidence type="ECO:0000256" key="7">
    <source>
        <dbReference type="HAMAP-Rule" id="MF_00156"/>
    </source>
</evidence>
<accession>C1D7E8</accession>
<evidence type="ECO:0000313" key="12">
    <source>
        <dbReference type="Proteomes" id="UP000002010"/>
    </source>
</evidence>